<name>A0A427YCU3_9TREE</name>
<proteinExistence type="inferred from homology"/>
<evidence type="ECO:0000256" key="3">
    <source>
        <dbReference type="ARBA" id="ARBA00008954"/>
    </source>
</evidence>
<dbReference type="GO" id="GO:0004587">
    <property type="term" value="F:ornithine aminotransferase activity"/>
    <property type="evidence" value="ECO:0007669"/>
    <property type="project" value="UniProtKB-EC"/>
</dbReference>
<dbReference type="InterPro" id="IPR010164">
    <property type="entry name" value="Orn_aminotrans"/>
</dbReference>
<reference evidence="11 12" key="1">
    <citation type="submission" date="2018-11" db="EMBL/GenBank/DDBJ databases">
        <title>Genome sequence of Saitozyma podzolica DSM 27192.</title>
        <authorList>
            <person name="Aliyu H."/>
            <person name="Gorte O."/>
            <person name="Ochsenreither K."/>
        </authorList>
    </citation>
    <scope>NUCLEOTIDE SEQUENCE [LARGE SCALE GENOMIC DNA]</scope>
    <source>
        <strain evidence="11 12">DSM 27192</strain>
    </source>
</reference>
<dbReference type="PROSITE" id="PS00600">
    <property type="entry name" value="AA_TRANSFER_CLASS_3"/>
    <property type="match status" value="1"/>
</dbReference>
<organism evidence="11 12">
    <name type="scientific">Saitozyma podzolica</name>
    <dbReference type="NCBI Taxonomy" id="1890683"/>
    <lineage>
        <taxon>Eukaryota</taxon>
        <taxon>Fungi</taxon>
        <taxon>Dikarya</taxon>
        <taxon>Basidiomycota</taxon>
        <taxon>Agaricomycotina</taxon>
        <taxon>Tremellomycetes</taxon>
        <taxon>Tremellales</taxon>
        <taxon>Trimorphomycetaceae</taxon>
        <taxon>Saitozyma</taxon>
    </lineage>
</organism>
<dbReference type="GO" id="GO:0030170">
    <property type="term" value="F:pyridoxal phosphate binding"/>
    <property type="evidence" value="ECO:0007669"/>
    <property type="project" value="InterPro"/>
</dbReference>
<evidence type="ECO:0000256" key="9">
    <source>
        <dbReference type="RuleBase" id="RU365036"/>
    </source>
</evidence>
<dbReference type="GO" id="GO:0055129">
    <property type="term" value="P:L-proline biosynthetic process"/>
    <property type="evidence" value="ECO:0007669"/>
    <property type="project" value="UniProtKB-UniPathway"/>
</dbReference>
<evidence type="ECO:0000256" key="10">
    <source>
        <dbReference type="SAM" id="MobiDB-lite"/>
    </source>
</evidence>
<dbReference type="CDD" id="cd00610">
    <property type="entry name" value="OAT_like"/>
    <property type="match status" value="1"/>
</dbReference>
<dbReference type="GO" id="GO:0042802">
    <property type="term" value="F:identical protein binding"/>
    <property type="evidence" value="ECO:0007669"/>
    <property type="project" value="TreeGrafter"/>
</dbReference>
<sequence length="458" mass="50307">MSPIATSSPSAAAAAGQTMGKPRFSTQEIMSLEHEYSAHNYHPLPVCFERGEGARVWDPEGNEYLDFLAAYSAVNQGHCHPDILQTLITQASKLTLSSRAFYSSGLGPFAKKVTSMFGYDMVLPMNTGAEAVETAIKLARKWGYEKKKIPNGKAKVLSVEGNFHGRTIGIISMSTDPESRDGFGPYLEGVGPVWENQMIRYNHPEDLERVLEKYGDEVAGFLVEPIQGEAGIYVPDDGYLAKCAEICKKYNVLLICDEIQTGLCRTGKMLCYEWDGIKPDMVILGKALSGGMYPVSCVLANKDIMLCIKPGEHGSTYGGNPLGCAVAITALEVLERENLAERSNRHGEIFRSEIRNLNSPLVKIIRGRGLFNGIVIDETKSKKGRTAWQLCLLMKSKGLLAKPTHVNIIRFAPPLVISEEDLRKAIKIIGESLAELDEVEFIPGDEGEEHGAQIHLDD</sequence>
<dbReference type="PIRSF" id="PIRSF000521">
    <property type="entry name" value="Transaminase_4ab_Lys_Orn"/>
    <property type="match status" value="1"/>
</dbReference>
<comment type="catalytic activity">
    <reaction evidence="9">
        <text>a 2-oxocarboxylate + L-ornithine = L-glutamate 5-semialdehyde + an L-alpha-amino acid</text>
        <dbReference type="Rhea" id="RHEA:13877"/>
        <dbReference type="ChEBI" id="CHEBI:35179"/>
        <dbReference type="ChEBI" id="CHEBI:46911"/>
        <dbReference type="ChEBI" id="CHEBI:58066"/>
        <dbReference type="ChEBI" id="CHEBI:59869"/>
        <dbReference type="EC" id="2.6.1.13"/>
    </reaction>
</comment>
<dbReference type="InterPro" id="IPR015422">
    <property type="entry name" value="PyrdxlP-dep_Trfase_small"/>
</dbReference>
<dbReference type="OrthoDB" id="10261433at2759"/>
<dbReference type="GO" id="GO:0005737">
    <property type="term" value="C:cytoplasm"/>
    <property type="evidence" value="ECO:0007669"/>
    <property type="project" value="TreeGrafter"/>
</dbReference>
<dbReference type="InterPro" id="IPR050103">
    <property type="entry name" value="Class-III_PLP-dep_AT"/>
</dbReference>
<keyword evidence="12" id="KW-1185">Reference proteome</keyword>
<dbReference type="Pfam" id="PF00202">
    <property type="entry name" value="Aminotran_3"/>
    <property type="match status" value="1"/>
</dbReference>
<comment type="cofactor">
    <cofactor evidence="1 9">
        <name>pyridoxal 5'-phosphate</name>
        <dbReference type="ChEBI" id="CHEBI:597326"/>
    </cofactor>
</comment>
<dbReference type="Proteomes" id="UP000279259">
    <property type="component" value="Unassembled WGS sequence"/>
</dbReference>
<dbReference type="Gene3D" id="3.40.640.10">
    <property type="entry name" value="Type I PLP-dependent aspartate aminotransferase-like (Major domain)"/>
    <property type="match status" value="1"/>
</dbReference>
<comment type="similarity">
    <text evidence="3 8">Belongs to the class-III pyridoxal-phosphate-dependent aminotransferase family.</text>
</comment>
<keyword evidence="7 8" id="KW-0663">Pyridoxal phosphate</keyword>
<dbReference type="UniPathway" id="UPA00098">
    <property type="reaction ID" value="UER00358"/>
</dbReference>
<dbReference type="NCBIfam" id="TIGR01885">
    <property type="entry name" value="Orn_aminotrans"/>
    <property type="match status" value="1"/>
</dbReference>
<dbReference type="STRING" id="1890683.A0A427YCU3"/>
<dbReference type="PANTHER" id="PTHR11986">
    <property type="entry name" value="AMINOTRANSFERASE CLASS III"/>
    <property type="match status" value="1"/>
</dbReference>
<evidence type="ECO:0000256" key="6">
    <source>
        <dbReference type="ARBA" id="ARBA00022679"/>
    </source>
</evidence>
<dbReference type="InterPro" id="IPR049704">
    <property type="entry name" value="Aminotrans_3_PPA_site"/>
</dbReference>
<evidence type="ECO:0000256" key="4">
    <source>
        <dbReference type="ARBA" id="ARBA00012924"/>
    </source>
</evidence>
<keyword evidence="5 9" id="KW-0032">Aminotransferase</keyword>
<dbReference type="EC" id="2.6.1.13" evidence="4 9"/>
<protein>
    <recommendedName>
        <fullName evidence="4 9">Ornithine aminotransferase</fullName>
        <ecNumber evidence="4 9">2.6.1.13</ecNumber>
    </recommendedName>
</protein>
<evidence type="ECO:0000256" key="8">
    <source>
        <dbReference type="RuleBase" id="RU003560"/>
    </source>
</evidence>
<comment type="pathway">
    <text evidence="2 9">Amino-acid biosynthesis; L-proline biosynthesis; L-glutamate 5-semialdehyde from L-ornithine: step 1/1.</text>
</comment>
<dbReference type="InterPro" id="IPR015421">
    <property type="entry name" value="PyrdxlP-dep_Trfase_major"/>
</dbReference>
<evidence type="ECO:0000256" key="1">
    <source>
        <dbReference type="ARBA" id="ARBA00001933"/>
    </source>
</evidence>
<accession>A0A427YCU3</accession>
<evidence type="ECO:0000313" key="11">
    <source>
        <dbReference type="EMBL" id="RSH88908.1"/>
    </source>
</evidence>
<dbReference type="FunFam" id="3.40.640.10:FF:000011">
    <property type="entry name" value="Ornithine aminotransferase"/>
    <property type="match status" value="1"/>
</dbReference>
<dbReference type="FunFam" id="3.90.1150.10:FF:000152">
    <property type="entry name" value="Ornithine aminotransferase"/>
    <property type="match status" value="1"/>
</dbReference>
<evidence type="ECO:0000256" key="7">
    <source>
        <dbReference type="ARBA" id="ARBA00022898"/>
    </source>
</evidence>
<gene>
    <name evidence="11" type="primary">CAR2</name>
    <name evidence="11" type="ORF">EHS25_002570</name>
</gene>
<dbReference type="EMBL" id="RSCD01000015">
    <property type="protein sequence ID" value="RSH88908.1"/>
    <property type="molecule type" value="Genomic_DNA"/>
</dbReference>
<dbReference type="SUPFAM" id="SSF53383">
    <property type="entry name" value="PLP-dependent transferases"/>
    <property type="match status" value="1"/>
</dbReference>
<dbReference type="InterPro" id="IPR015424">
    <property type="entry name" value="PyrdxlP-dep_Trfase"/>
</dbReference>
<dbReference type="GO" id="GO:0019544">
    <property type="term" value="P:L-arginine catabolic process to L-glutamate"/>
    <property type="evidence" value="ECO:0007669"/>
    <property type="project" value="TreeGrafter"/>
</dbReference>
<evidence type="ECO:0000256" key="2">
    <source>
        <dbReference type="ARBA" id="ARBA00004998"/>
    </source>
</evidence>
<dbReference type="PANTHER" id="PTHR11986:SF18">
    <property type="entry name" value="ORNITHINE AMINOTRANSFERASE, MITOCHONDRIAL"/>
    <property type="match status" value="1"/>
</dbReference>
<keyword evidence="6 9" id="KW-0808">Transferase</keyword>
<dbReference type="Gene3D" id="3.90.1150.10">
    <property type="entry name" value="Aspartate Aminotransferase, domain 1"/>
    <property type="match status" value="1"/>
</dbReference>
<evidence type="ECO:0000256" key="5">
    <source>
        <dbReference type="ARBA" id="ARBA00022576"/>
    </source>
</evidence>
<dbReference type="InterPro" id="IPR005814">
    <property type="entry name" value="Aminotrans_3"/>
</dbReference>
<dbReference type="AlphaFoldDB" id="A0A427YCU3"/>
<feature type="compositionally biased region" description="Low complexity" evidence="10">
    <location>
        <begin position="1"/>
        <end position="15"/>
    </location>
</feature>
<evidence type="ECO:0000313" key="12">
    <source>
        <dbReference type="Proteomes" id="UP000279259"/>
    </source>
</evidence>
<dbReference type="GO" id="GO:0010121">
    <property type="term" value="P:L-arginine catabolic process to proline via ornithine"/>
    <property type="evidence" value="ECO:0007669"/>
    <property type="project" value="TreeGrafter"/>
</dbReference>
<feature type="region of interest" description="Disordered" evidence="10">
    <location>
        <begin position="1"/>
        <end position="20"/>
    </location>
</feature>
<comment type="caution">
    <text evidence="11">The sequence shown here is derived from an EMBL/GenBank/DDBJ whole genome shotgun (WGS) entry which is preliminary data.</text>
</comment>